<feature type="compositionally biased region" description="Gly residues" evidence="1">
    <location>
        <begin position="258"/>
        <end position="274"/>
    </location>
</feature>
<organism evidence="2 3">
    <name type="scientific">Pontibacter virosus</name>
    <dbReference type="NCBI Taxonomy" id="1765052"/>
    <lineage>
        <taxon>Bacteria</taxon>
        <taxon>Pseudomonadati</taxon>
        <taxon>Bacteroidota</taxon>
        <taxon>Cytophagia</taxon>
        <taxon>Cytophagales</taxon>
        <taxon>Hymenobacteraceae</taxon>
        <taxon>Pontibacter</taxon>
    </lineage>
</organism>
<evidence type="ECO:0000256" key="1">
    <source>
        <dbReference type="SAM" id="MobiDB-lite"/>
    </source>
</evidence>
<dbReference type="RefSeq" id="WP_165820592.1">
    <property type="nucleotide sequence ID" value="NZ_QEKI01000004.1"/>
</dbReference>
<accession>A0A2U1AZG3</accession>
<proteinExistence type="predicted"/>
<evidence type="ECO:0000313" key="2">
    <source>
        <dbReference type="EMBL" id="PVY41721.1"/>
    </source>
</evidence>
<protein>
    <submittedName>
        <fullName evidence="2">Uncharacterized protein</fullName>
    </submittedName>
</protein>
<sequence length="457" mass="50343">MYETTSVFVFIFNDIYLYGCHKDDIDTLELKTDSTQAVGNDHLNALRESFEGKGYNEFLSENFFSGDSILYWKAHWAGYSYRIDTVVTTYVPLTPSLDENKIDIGKKEIKVQGFRKFIVFVESSRSTEYFIVTYISDNPDHSQKPFNFNSFTGTVLVNDLKFNKVSLLKYKGGKISRKGDKGANGEIMATACTTSQVCSWGGSCDSGLTITYTSGNVEGGGCSYPSGVSGCGNNTEWYLSYSYFDTDCSSGTYNPGVPSGGGEGPGGSSGGDPGGPSNPGDGEMTPAPETFTPAEVPELDPEDLNCNQLSNFHNDPTRDLNDFVNQNFGLTRDQIISQRGDLSITLWHSQPGGPNIRYITDPLVPSAVIDLRHMLVIGYYGAVVGNSVEMLQWVALNESGMDHQDYYSNQLGYDFYNQYGTDIKHNPSGFLDYLITFLYSGNRSALNNPSRVKSRCP</sequence>
<feature type="region of interest" description="Disordered" evidence="1">
    <location>
        <begin position="254"/>
        <end position="301"/>
    </location>
</feature>
<keyword evidence="3" id="KW-1185">Reference proteome</keyword>
<reference evidence="2 3" key="1">
    <citation type="submission" date="2018-04" db="EMBL/GenBank/DDBJ databases">
        <title>Genomic Encyclopedia of Type Strains, Phase IV (KMG-IV): sequencing the most valuable type-strain genomes for metagenomic binning, comparative biology and taxonomic classification.</title>
        <authorList>
            <person name="Goeker M."/>
        </authorList>
    </citation>
    <scope>NUCLEOTIDE SEQUENCE [LARGE SCALE GENOMIC DNA]</scope>
    <source>
        <strain evidence="2 3">DSM 100231</strain>
    </source>
</reference>
<comment type="caution">
    <text evidence="2">The sequence shown here is derived from an EMBL/GenBank/DDBJ whole genome shotgun (WGS) entry which is preliminary data.</text>
</comment>
<name>A0A2U1AZG3_9BACT</name>
<dbReference type="AlphaFoldDB" id="A0A2U1AZG3"/>
<evidence type="ECO:0000313" key="3">
    <source>
        <dbReference type="Proteomes" id="UP000245466"/>
    </source>
</evidence>
<dbReference type="EMBL" id="QEKI01000004">
    <property type="protein sequence ID" value="PVY41721.1"/>
    <property type="molecule type" value="Genomic_DNA"/>
</dbReference>
<gene>
    <name evidence="2" type="ORF">C8E01_10492</name>
</gene>
<dbReference type="Proteomes" id="UP000245466">
    <property type="component" value="Unassembled WGS sequence"/>
</dbReference>